<name>A0A1G6GIE5_9BACI</name>
<keyword evidence="1" id="KW-1133">Transmembrane helix</keyword>
<dbReference type="STRING" id="1464122.SAMN05421737_101108"/>
<evidence type="ECO:0000313" key="2">
    <source>
        <dbReference type="EMBL" id="SDB81777.1"/>
    </source>
</evidence>
<evidence type="ECO:0008006" key="4">
    <source>
        <dbReference type="Google" id="ProtNLM"/>
    </source>
</evidence>
<proteinExistence type="predicted"/>
<dbReference type="EMBL" id="FMYM01000001">
    <property type="protein sequence ID" value="SDB81777.1"/>
    <property type="molecule type" value="Genomic_DNA"/>
</dbReference>
<accession>A0A1G6GIE5</accession>
<sequence>MNAWYWTVLIVGIVTIFIVMLCLSRIVITCTYRHVAKDDLLQLKVQLWRFTIYKFETPMIHFNEVQQSVTFTEESESAGADKTEKKKWTWHTMIHFWRDSRRMLKQVVDLKGKVYAFLAHVTVQSFSWRTELGTGDAASAAKIAGLLWGVKGSLCGYLGTKLKWQKPPNLIVVPHYQAAGWAVSFSCIVSFRLGHAIRTGIKLIRARKAHAQSSNDSYQTG</sequence>
<evidence type="ECO:0000313" key="3">
    <source>
        <dbReference type="Proteomes" id="UP000242662"/>
    </source>
</evidence>
<dbReference type="Pfam" id="PF11167">
    <property type="entry name" value="DUF2953"/>
    <property type="match status" value="1"/>
</dbReference>
<dbReference type="Proteomes" id="UP000242662">
    <property type="component" value="Unassembled WGS sequence"/>
</dbReference>
<evidence type="ECO:0000256" key="1">
    <source>
        <dbReference type="SAM" id="Phobius"/>
    </source>
</evidence>
<reference evidence="3" key="1">
    <citation type="submission" date="2016-09" db="EMBL/GenBank/DDBJ databases">
        <authorList>
            <person name="Varghese N."/>
            <person name="Submissions S."/>
        </authorList>
    </citation>
    <scope>NUCLEOTIDE SEQUENCE [LARGE SCALE GENOMIC DNA]</scope>
    <source>
        <strain evidence="3">25nlg</strain>
    </source>
</reference>
<dbReference type="InterPro" id="IPR021338">
    <property type="entry name" value="DUF2953"/>
</dbReference>
<keyword evidence="1" id="KW-0472">Membrane</keyword>
<dbReference type="OrthoDB" id="1683589at2"/>
<protein>
    <recommendedName>
        <fullName evidence="4">DUF2953 domain-containing protein</fullName>
    </recommendedName>
</protein>
<gene>
    <name evidence="2" type="ORF">SAMN05421737_101108</name>
</gene>
<dbReference type="AlphaFoldDB" id="A0A1G6GIE5"/>
<organism evidence="2 3">
    <name type="scientific">Shouchella lonarensis</name>
    <dbReference type="NCBI Taxonomy" id="1464122"/>
    <lineage>
        <taxon>Bacteria</taxon>
        <taxon>Bacillati</taxon>
        <taxon>Bacillota</taxon>
        <taxon>Bacilli</taxon>
        <taxon>Bacillales</taxon>
        <taxon>Bacillaceae</taxon>
        <taxon>Shouchella</taxon>
    </lineage>
</organism>
<dbReference type="RefSeq" id="WP_090774356.1">
    <property type="nucleotide sequence ID" value="NZ_FMYM01000001.1"/>
</dbReference>
<keyword evidence="1" id="KW-0812">Transmembrane</keyword>
<feature type="transmembrane region" description="Helical" evidence="1">
    <location>
        <begin position="6"/>
        <end position="28"/>
    </location>
</feature>
<keyword evidence="3" id="KW-1185">Reference proteome</keyword>